<evidence type="ECO:0000256" key="1">
    <source>
        <dbReference type="ARBA" id="ARBA00004613"/>
    </source>
</evidence>
<accession>A0ABX0RJE2</accession>
<dbReference type="EMBL" id="VWXF01000010">
    <property type="protein sequence ID" value="NIF23754.1"/>
    <property type="molecule type" value="Genomic_DNA"/>
</dbReference>
<dbReference type="InterPro" id="IPR011042">
    <property type="entry name" value="6-blade_b-propeller_TolB-like"/>
</dbReference>
<dbReference type="InterPro" id="IPR017996">
    <property type="entry name" value="MRJP/yellow-related"/>
</dbReference>
<evidence type="ECO:0000313" key="4">
    <source>
        <dbReference type="EMBL" id="NIF23754.1"/>
    </source>
</evidence>
<evidence type="ECO:0008006" key="6">
    <source>
        <dbReference type="Google" id="ProtNLM"/>
    </source>
</evidence>
<dbReference type="Gene3D" id="2.120.10.30">
    <property type="entry name" value="TolB, C-terminal domain"/>
    <property type="match status" value="1"/>
</dbReference>
<dbReference type="PANTHER" id="PTHR10009">
    <property type="entry name" value="PROTEIN YELLOW-RELATED"/>
    <property type="match status" value="1"/>
</dbReference>
<sequence length="378" mass="41465">MRSFFKKTLPALAIGLLCQHAFAKDVLPAKLPTKEDSRLQEMATSNHIWNGVTVSQDGRIFASFTQTEGPGLQLAEVGKNAQLTPVPDAEWNHWDAKDPEHHFLHVNATRFGPDGFLYAMDAGNTGIGTGAQAVVGGAKLVKIDANTRKVVQTWVIKPPILKPTSYLDDVRFNGDFAYISDPGAPGFVILNMKTGDAHRVLDNHPLAIDHLPLYADGKKLYLPNGKEKRVGADQLEVSPDGKWLLFQAIPGPLARIETRYIDDAKLSEKEVAKHVHKVLDTWTTGGTAIDSDGNVYMSQLNTRSVMRITPEGKVSTVISDPRLVWIDAMWVSKGALWMPAGQINRTPATTGGKPSTVEYPVKIFKIDLPIAPSPRDHQ</sequence>
<feature type="signal peptide" evidence="3">
    <location>
        <begin position="1"/>
        <end position="23"/>
    </location>
</feature>
<evidence type="ECO:0000313" key="5">
    <source>
        <dbReference type="Proteomes" id="UP001515683"/>
    </source>
</evidence>
<comment type="caution">
    <text evidence="4">The sequence shown here is derived from an EMBL/GenBank/DDBJ whole genome shotgun (WGS) entry which is preliminary data.</text>
</comment>
<keyword evidence="2" id="KW-0964">Secreted</keyword>
<evidence type="ECO:0000256" key="3">
    <source>
        <dbReference type="SAM" id="SignalP"/>
    </source>
</evidence>
<name>A0ABX0RJE2_9GAMM</name>
<evidence type="ECO:0000256" key="2">
    <source>
        <dbReference type="ARBA" id="ARBA00022525"/>
    </source>
</evidence>
<feature type="chain" id="PRO_5046010718" description="Major royal jelly protein" evidence="3">
    <location>
        <begin position="24"/>
        <end position="378"/>
    </location>
</feature>
<gene>
    <name evidence="4" type="ORF">F3J40_19425</name>
</gene>
<dbReference type="PANTHER" id="PTHR10009:SF18">
    <property type="entry name" value="PROTEIN YELLOW-LIKE PROTEIN"/>
    <property type="match status" value="1"/>
</dbReference>
<keyword evidence="3" id="KW-0732">Signal</keyword>
<dbReference type="RefSeq" id="WP_167017263.1">
    <property type="nucleotide sequence ID" value="NZ_VWXF01000010.1"/>
</dbReference>
<keyword evidence="5" id="KW-1185">Reference proteome</keyword>
<reference evidence="4 5" key="1">
    <citation type="journal article" date="2019" name="bioRxiv">
        <title>Bacteria contribute to plant secondary compound degradation in a generalist herbivore system.</title>
        <authorList>
            <person name="Francoeur C.B."/>
            <person name="Khadempour L."/>
            <person name="Moreira-Soto R.D."/>
            <person name="Gotting K."/>
            <person name="Book A.J."/>
            <person name="Pinto-Tomas A.A."/>
            <person name="Keefover-Ring K."/>
            <person name="Currie C.R."/>
        </authorList>
    </citation>
    <scope>NUCLEOTIDE SEQUENCE [LARGE SCALE GENOMIC DNA]</scope>
    <source>
        <strain evidence="4">Acro-835</strain>
    </source>
</reference>
<dbReference type="Pfam" id="PF03022">
    <property type="entry name" value="MRJP"/>
    <property type="match status" value="1"/>
</dbReference>
<dbReference type="SUPFAM" id="SSF101898">
    <property type="entry name" value="NHL repeat"/>
    <property type="match status" value="1"/>
</dbReference>
<organism evidence="4 5">
    <name type="scientific">Candidatus Pantoea multigeneris</name>
    <dbReference type="NCBI Taxonomy" id="2608357"/>
    <lineage>
        <taxon>Bacteria</taxon>
        <taxon>Pseudomonadati</taxon>
        <taxon>Pseudomonadota</taxon>
        <taxon>Gammaproteobacteria</taxon>
        <taxon>Enterobacterales</taxon>
        <taxon>Erwiniaceae</taxon>
        <taxon>Pantoea</taxon>
    </lineage>
</organism>
<proteinExistence type="predicted"/>
<protein>
    <recommendedName>
        <fullName evidence="6">Major royal jelly protein</fullName>
    </recommendedName>
</protein>
<comment type="subcellular location">
    <subcellularLocation>
        <location evidence="1">Secreted</location>
    </subcellularLocation>
</comment>
<dbReference type="Proteomes" id="UP001515683">
    <property type="component" value="Unassembled WGS sequence"/>
</dbReference>